<proteinExistence type="predicted"/>
<dbReference type="EMBL" id="LPHB01000040">
    <property type="protein sequence ID" value="KWA62658.1"/>
    <property type="molecule type" value="Genomic_DNA"/>
</dbReference>
<accession>A0A119KRP7</accession>
<sequence>MKIEEMRELLRDIRFLDYTFLVVQPVRGGSPYLQASYVEPDVVTGAPEAQSTRKWQLSLHMTKSEFVQTAFKCCLTSMEHRAREHFRYRGAAVYGPHFDVDALLSLCAAKRFDYRADPADAETA</sequence>
<evidence type="ECO:0000313" key="1">
    <source>
        <dbReference type="EMBL" id="KWA62658.1"/>
    </source>
</evidence>
<dbReference type="Proteomes" id="UP000068603">
    <property type="component" value="Unassembled WGS sequence"/>
</dbReference>
<organism evidence="1">
    <name type="scientific">Burkholderia stagnalis</name>
    <dbReference type="NCBI Taxonomy" id="1503054"/>
    <lineage>
        <taxon>Bacteria</taxon>
        <taxon>Pseudomonadati</taxon>
        <taxon>Pseudomonadota</taxon>
        <taxon>Betaproteobacteria</taxon>
        <taxon>Burkholderiales</taxon>
        <taxon>Burkholderiaceae</taxon>
        <taxon>Burkholderia</taxon>
        <taxon>Burkholderia cepacia complex</taxon>
    </lineage>
</organism>
<name>A0A119KRP7_9BURK</name>
<dbReference type="RefSeq" id="WP_060150030.1">
    <property type="nucleotide sequence ID" value="NZ_JAXKSJ010000054.1"/>
</dbReference>
<gene>
    <name evidence="1" type="ORF">WT44_13595</name>
</gene>
<comment type="caution">
    <text evidence="1">The sequence shown here is derived from an EMBL/GenBank/DDBJ whole genome shotgun (WGS) entry which is preliminary data.</text>
</comment>
<evidence type="ECO:0000313" key="2">
    <source>
        <dbReference type="Proteomes" id="UP000068603"/>
    </source>
</evidence>
<protein>
    <submittedName>
        <fullName evidence="1">Uncharacterized protein</fullName>
    </submittedName>
</protein>
<reference evidence="1 2" key="1">
    <citation type="submission" date="2015-11" db="EMBL/GenBank/DDBJ databases">
        <title>Expanding the genomic diversity of Burkholderia species for the development of highly accurate diagnostics.</title>
        <authorList>
            <person name="Sahl J."/>
            <person name="Keim P."/>
            <person name="Wagner D."/>
        </authorList>
    </citation>
    <scope>NUCLEOTIDE SEQUENCE [LARGE SCALE GENOMIC DNA]</scope>
    <source>
        <strain evidence="1 2">MSMB1960WGS</strain>
    </source>
</reference>
<dbReference type="AlphaFoldDB" id="A0A119KRP7"/>